<dbReference type="Proteomes" id="UP000308730">
    <property type="component" value="Unassembled WGS sequence"/>
</dbReference>
<evidence type="ECO:0000313" key="2">
    <source>
        <dbReference type="Proteomes" id="UP000308730"/>
    </source>
</evidence>
<comment type="caution">
    <text evidence="1">The sequence shown here is derived from an EMBL/GenBank/DDBJ whole genome shotgun (WGS) entry which is preliminary data.</text>
</comment>
<dbReference type="EMBL" id="SGPM01000467">
    <property type="protein sequence ID" value="THH21026.1"/>
    <property type="molecule type" value="Genomic_DNA"/>
</dbReference>
<organism evidence="1 2">
    <name type="scientific">Antrodiella citrinella</name>
    <dbReference type="NCBI Taxonomy" id="2447956"/>
    <lineage>
        <taxon>Eukaryota</taxon>
        <taxon>Fungi</taxon>
        <taxon>Dikarya</taxon>
        <taxon>Basidiomycota</taxon>
        <taxon>Agaricomycotina</taxon>
        <taxon>Agaricomycetes</taxon>
        <taxon>Polyporales</taxon>
        <taxon>Steccherinaceae</taxon>
        <taxon>Antrodiella</taxon>
    </lineage>
</organism>
<proteinExistence type="predicted"/>
<dbReference type="AlphaFoldDB" id="A0A4S4M6W1"/>
<reference evidence="1 2" key="1">
    <citation type="submission" date="2019-02" db="EMBL/GenBank/DDBJ databases">
        <title>Genome sequencing of the rare red list fungi Antrodiella citrinella (Flaviporus citrinellus).</title>
        <authorList>
            <person name="Buettner E."/>
            <person name="Kellner H."/>
        </authorList>
    </citation>
    <scope>NUCLEOTIDE SEQUENCE [LARGE SCALE GENOMIC DNA]</scope>
    <source>
        <strain evidence="1 2">DSM 108506</strain>
    </source>
</reference>
<accession>A0A4S4M6W1</accession>
<evidence type="ECO:0000313" key="1">
    <source>
        <dbReference type="EMBL" id="THH21026.1"/>
    </source>
</evidence>
<gene>
    <name evidence="1" type="ORF">EUX98_g8468</name>
</gene>
<protein>
    <submittedName>
        <fullName evidence="1">Uncharacterized protein</fullName>
    </submittedName>
</protein>
<name>A0A4S4M6W1_9APHY</name>
<sequence>MSAPLKHACMHWPDYIILLYCPATGDDPLAYQILKFLLGSFESWYDVHVAYWGEVELQLYLNRTVLAWLTIHGEFLLGYTGVIAVRKWLQGSPQTYPFQEGHNGLGTVESYSNSKAMVVLSNGARRYNPYASGRNMHRFLHRYRSELVKMLIRYSSASEEARISEVPMYGAPDIYINSL</sequence>
<keyword evidence="2" id="KW-1185">Reference proteome</keyword>